<comment type="caution">
    <text evidence="9">Lacks conserved residue(s) required for the propagation of feature annotation.</text>
</comment>
<comment type="similarity">
    <text evidence="3">Belongs to the G-protein coupled receptor 2 family. Adhesion G-protein coupled receptor (ADGR) subfamily.</text>
</comment>
<dbReference type="CDD" id="cd00096">
    <property type="entry name" value="Ig"/>
    <property type="match status" value="1"/>
</dbReference>
<reference evidence="17" key="2">
    <citation type="submission" date="2017-05" db="UniProtKB">
        <authorList>
            <consortium name="EnsemblMetazoa"/>
        </authorList>
    </citation>
    <scope>IDENTIFICATION</scope>
</reference>
<keyword evidence="7 10" id="KW-0472">Membrane</keyword>
<evidence type="ECO:0000256" key="4">
    <source>
        <dbReference type="ARBA" id="ARBA00022475"/>
    </source>
</evidence>
<dbReference type="Gene3D" id="2.60.40.10">
    <property type="entry name" value="Immunoglobulins"/>
    <property type="match status" value="4"/>
</dbReference>
<feature type="transmembrane region" description="Helical" evidence="10">
    <location>
        <begin position="1892"/>
        <end position="1914"/>
    </location>
</feature>
<feature type="transmembrane region" description="Helical" evidence="10">
    <location>
        <begin position="1809"/>
        <end position="1836"/>
    </location>
</feature>
<name>A0A1X7UI54_AMPQE</name>
<dbReference type="KEGG" id="aqu:109583306"/>
<feature type="domain" description="Ig-like" evidence="16">
    <location>
        <begin position="29"/>
        <end position="122"/>
    </location>
</feature>
<feature type="domain" description="Ig-like" evidence="16">
    <location>
        <begin position="1098"/>
        <end position="1179"/>
    </location>
</feature>
<dbReference type="Proteomes" id="UP000007879">
    <property type="component" value="Unassembled WGS sequence"/>
</dbReference>
<dbReference type="InterPro" id="IPR013783">
    <property type="entry name" value="Ig-like_fold"/>
</dbReference>
<dbReference type="InterPro" id="IPR046338">
    <property type="entry name" value="GAIN_dom_sf"/>
</dbReference>
<dbReference type="OrthoDB" id="5986503at2759"/>
<dbReference type="InterPro" id="IPR003599">
    <property type="entry name" value="Ig_sub"/>
</dbReference>
<keyword evidence="18" id="KW-1185">Reference proteome</keyword>
<dbReference type="InterPro" id="IPR003598">
    <property type="entry name" value="Ig_sub2"/>
</dbReference>
<dbReference type="SUPFAM" id="SSF57196">
    <property type="entry name" value="EGF/Laminin"/>
    <property type="match status" value="1"/>
</dbReference>
<gene>
    <name evidence="17" type="primary">109583306</name>
</gene>
<dbReference type="GO" id="GO:0004930">
    <property type="term" value="F:G protein-coupled receptor activity"/>
    <property type="evidence" value="ECO:0007669"/>
    <property type="project" value="InterPro"/>
</dbReference>
<dbReference type="PROSITE" id="PS00022">
    <property type="entry name" value="EGF_1"/>
    <property type="match status" value="1"/>
</dbReference>
<evidence type="ECO:0000313" key="18">
    <source>
        <dbReference type="Proteomes" id="UP000007879"/>
    </source>
</evidence>
<dbReference type="SUPFAM" id="SSF81321">
    <property type="entry name" value="Family A G protein-coupled receptor-like"/>
    <property type="match status" value="1"/>
</dbReference>
<dbReference type="PROSITE" id="PS50835">
    <property type="entry name" value="IG_LIKE"/>
    <property type="match status" value="5"/>
</dbReference>
<dbReference type="GO" id="GO:0003993">
    <property type="term" value="F:acid phosphatase activity"/>
    <property type="evidence" value="ECO:0007669"/>
    <property type="project" value="InterPro"/>
</dbReference>
<dbReference type="PROSITE" id="PS50221">
    <property type="entry name" value="GAIN_B"/>
    <property type="match status" value="1"/>
</dbReference>
<evidence type="ECO:0000259" key="16">
    <source>
        <dbReference type="PROSITE" id="PS50835"/>
    </source>
</evidence>
<dbReference type="InterPro" id="IPR007110">
    <property type="entry name" value="Ig-like_dom"/>
</dbReference>
<dbReference type="PROSITE" id="PS01186">
    <property type="entry name" value="EGF_2"/>
    <property type="match status" value="1"/>
</dbReference>
<evidence type="ECO:0000256" key="10">
    <source>
        <dbReference type="SAM" id="Phobius"/>
    </source>
</evidence>
<dbReference type="Gene3D" id="2.60.220.50">
    <property type="match status" value="1"/>
</dbReference>
<dbReference type="PANTHER" id="PTHR45692:SF1">
    <property type="entry name" value="G-PROTEIN COUPLED RECEPTORS FAMILY 2 PROFILE 2 DOMAIN-CONTAINING PROTEIN"/>
    <property type="match status" value="1"/>
</dbReference>
<evidence type="ECO:0000256" key="9">
    <source>
        <dbReference type="PROSITE-ProRule" id="PRU00076"/>
    </source>
</evidence>
<feature type="domain" description="Ig-like" evidence="16">
    <location>
        <begin position="221"/>
        <end position="302"/>
    </location>
</feature>
<comment type="subcellular location">
    <subcellularLocation>
        <location evidence="2">Cell membrane</location>
    </subcellularLocation>
    <subcellularLocation>
        <location evidence="1">Membrane</location>
        <topology evidence="1">Multi-pass membrane protein</topology>
    </subcellularLocation>
</comment>
<dbReference type="PROSITE" id="PS50026">
    <property type="entry name" value="EGF_3"/>
    <property type="match status" value="1"/>
</dbReference>
<dbReference type="InterPro" id="IPR000832">
    <property type="entry name" value="GPCR_2_secretin-like"/>
</dbReference>
<feature type="chain" id="PRO_5012553066" evidence="11">
    <location>
        <begin position="20"/>
        <end position="2003"/>
    </location>
</feature>
<dbReference type="InterPro" id="IPR000742">
    <property type="entry name" value="EGF"/>
</dbReference>
<dbReference type="Pfam" id="PF00002">
    <property type="entry name" value="7tm_2"/>
    <property type="match status" value="1"/>
</dbReference>
<dbReference type="InterPro" id="IPR008963">
    <property type="entry name" value="Purple_acid_Pase-like_N"/>
</dbReference>
<dbReference type="EnsemblMetazoa" id="XM_019998593.1">
    <property type="protein sequence ID" value="XP_019854152.1"/>
    <property type="gene ID" value="LOC109583306"/>
</dbReference>
<dbReference type="InterPro" id="IPR000203">
    <property type="entry name" value="GPS"/>
</dbReference>
<dbReference type="PROSITE" id="PS50261">
    <property type="entry name" value="G_PROTEIN_RECEP_F2_4"/>
    <property type="match status" value="1"/>
</dbReference>
<feature type="domain" description="EGF-like" evidence="12">
    <location>
        <begin position="1053"/>
        <end position="1089"/>
    </location>
</feature>
<evidence type="ECO:0000259" key="14">
    <source>
        <dbReference type="PROSITE" id="PS50227"/>
    </source>
</evidence>
<evidence type="ECO:0000256" key="2">
    <source>
        <dbReference type="ARBA" id="ARBA00004236"/>
    </source>
</evidence>
<organism evidence="17">
    <name type="scientific">Amphimedon queenslandica</name>
    <name type="common">Sponge</name>
    <dbReference type="NCBI Taxonomy" id="400682"/>
    <lineage>
        <taxon>Eukaryota</taxon>
        <taxon>Metazoa</taxon>
        <taxon>Porifera</taxon>
        <taxon>Demospongiae</taxon>
        <taxon>Heteroscleromorpha</taxon>
        <taxon>Haplosclerida</taxon>
        <taxon>Niphatidae</taxon>
        <taxon>Amphimedon</taxon>
    </lineage>
</organism>
<reference evidence="18" key="1">
    <citation type="journal article" date="2010" name="Nature">
        <title>The Amphimedon queenslandica genome and the evolution of animal complexity.</title>
        <authorList>
            <person name="Srivastava M."/>
            <person name="Simakov O."/>
            <person name="Chapman J."/>
            <person name="Fahey B."/>
            <person name="Gauthier M.E."/>
            <person name="Mitros T."/>
            <person name="Richards G.S."/>
            <person name="Conaco C."/>
            <person name="Dacre M."/>
            <person name="Hellsten U."/>
            <person name="Larroux C."/>
            <person name="Putnam N.H."/>
            <person name="Stanke M."/>
            <person name="Adamska M."/>
            <person name="Darling A."/>
            <person name="Degnan S.M."/>
            <person name="Oakley T.H."/>
            <person name="Plachetzki D.C."/>
            <person name="Zhai Y."/>
            <person name="Adamski M."/>
            <person name="Calcino A."/>
            <person name="Cummins S.F."/>
            <person name="Goodstein D.M."/>
            <person name="Harris C."/>
            <person name="Jackson D.J."/>
            <person name="Leys S.P."/>
            <person name="Shu S."/>
            <person name="Woodcroft B.J."/>
            <person name="Vervoort M."/>
            <person name="Kosik K.S."/>
            <person name="Manning G."/>
            <person name="Degnan B.M."/>
            <person name="Rokhsar D.S."/>
        </authorList>
    </citation>
    <scope>NUCLEOTIDE SEQUENCE [LARGE SCALE GENOMIC DNA]</scope>
</reference>
<feature type="transmembrane region" description="Helical" evidence="10">
    <location>
        <begin position="1724"/>
        <end position="1747"/>
    </location>
</feature>
<dbReference type="GO" id="GO:0005886">
    <property type="term" value="C:plasma membrane"/>
    <property type="evidence" value="ECO:0007669"/>
    <property type="project" value="UniProtKB-SubCell"/>
</dbReference>
<evidence type="ECO:0000256" key="7">
    <source>
        <dbReference type="ARBA" id="ARBA00023136"/>
    </source>
</evidence>
<keyword evidence="9" id="KW-0245">EGF-like domain</keyword>
<dbReference type="EnsemblMetazoa" id="Aqu2.1.27151_001">
    <property type="protein sequence ID" value="Aqu2.1.27151_001"/>
    <property type="gene ID" value="Aqu2.1.27151"/>
</dbReference>
<accession>A0A1X7UI54</accession>
<feature type="transmembrane region" description="Helical" evidence="10">
    <location>
        <begin position="1700"/>
        <end position="1718"/>
    </location>
</feature>
<evidence type="ECO:0000259" key="12">
    <source>
        <dbReference type="PROSITE" id="PS50026"/>
    </source>
</evidence>
<feature type="transmembrane region" description="Helical" evidence="10">
    <location>
        <begin position="1857"/>
        <end position="1880"/>
    </location>
</feature>
<dbReference type="SMART" id="SM00303">
    <property type="entry name" value="GPS"/>
    <property type="match status" value="1"/>
</dbReference>
<proteinExistence type="inferred from homology"/>
<dbReference type="PANTHER" id="PTHR45692">
    <property type="entry name" value="G_PROTEIN_RECEP_F2_4 DOMAIN-CONTAINING PROTEIN"/>
    <property type="match status" value="1"/>
</dbReference>
<feature type="transmembrane region" description="Helical" evidence="10">
    <location>
        <begin position="1667"/>
        <end position="1688"/>
    </location>
</feature>
<dbReference type="Pfam" id="PF01825">
    <property type="entry name" value="GPS"/>
    <property type="match status" value="1"/>
</dbReference>
<dbReference type="InterPro" id="IPR036179">
    <property type="entry name" value="Ig-like_dom_sf"/>
</dbReference>
<dbReference type="InParanoid" id="A0A1X7UI54"/>
<dbReference type="GO" id="GO:0005509">
    <property type="term" value="F:calcium ion binding"/>
    <property type="evidence" value="ECO:0007669"/>
    <property type="project" value="InterPro"/>
</dbReference>
<evidence type="ECO:0000256" key="5">
    <source>
        <dbReference type="ARBA" id="ARBA00022692"/>
    </source>
</evidence>
<feature type="disulfide bond" evidence="9">
    <location>
        <begin position="1079"/>
        <end position="1088"/>
    </location>
</feature>
<keyword evidence="8 9" id="KW-1015">Disulfide bond</keyword>
<feature type="signal peptide" evidence="11">
    <location>
        <begin position="1"/>
        <end position="19"/>
    </location>
</feature>
<evidence type="ECO:0000256" key="3">
    <source>
        <dbReference type="ARBA" id="ARBA00007343"/>
    </source>
</evidence>
<feature type="domain" description="Ig-like" evidence="16">
    <location>
        <begin position="126"/>
        <end position="203"/>
    </location>
</feature>
<keyword evidence="6 10" id="KW-1133">Transmembrane helix</keyword>
<keyword evidence="4" id="KW-1003">Cell membrane</keyword>
<dbReference type="SMART" id="SM00179">
    <property type="entry name" value="EGF_CA"/>
    <property type="match status" value="1"/>
</dbReference>
<dbReference type="Gene3D" id="1.20.1070.10">
    <property type="entry name" value="Rhodopsin 7-helix transmembrane proteins"/>
    <property type="match status" value="1"/>
</dbReference>
<keyword evidence="11" id="KW-0732">Signal</keyword>
<dbReference type="InterPro" id="IPR001879">
    <property type="entry name" value="GPCR_2_extracellular_dom"/>
</dbReference>
<evidence type="ECO:0000259" key="13">
    <source>
        <dbReference type="PROSITE" id="PS50221"/>
    </source>
</evidence>
<dbReference type="PROSITE" id="PS50227">
    <property type="entry name" value="G_PROTEIN_RECEP_F2_3"/>
    <property type="match status" value="1"/>
</dbReference>
<dbReference type="InterPro" id="IPR017981">
    <property type="entry name" value="GPCR_2-like_7TM"/>
</dbReference>
<protein>
    <submittedName>
        <fullName evidence="17">Uncharacterized protein</fullName>
    </submittedName>
</protein>
<dbReference type="SMART" id="SM00408">
    <property type="entry name" value="IGc2"/>
    <property type="match status" value="3"/>
</dbReference>
<feature type="domain" description="G-protein coupled receptors family 2 profile 2" evidence="15">
    <location>
        <begin position="1664"/>
        <end position="1916"/>
    </location>
</feature>
<dbReference type="CDD" id="cd00054">
    <property type="entry name" value="EGF_CA"/>
    <property type="match status" value="1"/>
</dbReference>
<feature type="domain" description="G-protein coupled receptors family 2 profile 1" evidence="14">
    <location>
        <begin position="1308"/>
        <end position="1368"/>
    </location>
</feature>
<evidence type="ECO:0000256" key="1">
    <source>
        <dbReference type="ARBA" id="ARBA00004141"/>
    </source>
</evidence>
<evidence type="ECO:0000256" key="6">
    <source>
        <dbReference type="ARBA" id="ARBA00022989"/>
    </source>
</evidence>
<evidence type="ECO:0000256" key="8">
    <source>
        <dbReference type="ARBA" id="ARBA00023157"/>
    </source>
</evidence>
<evidence type="ECO:0000259" key="15">
    <source>
        <dbReference type="PROSITE" id="PS50261"/>
    </source>
</evidence>
<feature type="transmembrane region" description="Helical" evidence="10">
    <location>
        <begin position="1768"/>
        <end position="1789"/>
    </location>
</feature>
<dbReference type="InterPro" id="IPR057244">
    <property type="entry name" value="GAIN_B"/>
</dbReference>
<dbReference type="SUPFAM" id="SSF48726">
    <property type="entry name" value="Immunoglobulin"/>
    <property type="match status" value="4"/>
</dbReference>
<feature type="domain" description="Ig-like" evidence="16">
    <location>
        <begin position="954"/>
        <end position="1045"/>
    </location>
</feature>
<dbReference type="GO" id="GO:0007166">
    <property type="term" value="P:cell surface receptor signaling pathway"/>
    <property type="evidence" value="ECO:0007669"/>
    <property type="project" value="InterPro"/>
</dbReference>
<sequence length="2003" mass="219183">MVAAYLALLLSSLSLTAYGENVYTPPVIGSSKVFTLTCSIGLYCSSTCPNNLTIDWLLKGEPLGAMNLFLISNQSSYPFVNSSIVSNVISSNGTVSVAHAGNYSCIVSFDSGPSSMLTLVVAVRVPAPVVVVTNATTSFNNESSLHCTASIAPDIPVLYSYSWLPLNSYENMLTIVTNTSSVGQYTCNVTASYNGTDTESTYVLDSVSVSSVGYLFLTVTGNIVVNVDTTSSAVAGNHFEFTCTAMPPPGLTTTDLTFNWFHPNGSAMSVFFLNSVTLSDAGTYSCNTSASHSSPYVLVQVPPSSALSILTVTIPTPIVTAYGNIATAGISTNISCVVSLPNFNSYSTDTVIEYSYLSANSNATAPVKKSSHTFNFFINPFTSYAGIYICTARILYQGEASPVINSTVNTSAAILYVQIPQLSISLPSIITVTGSSAEFHCAFEIPYFVDSITGLSVNHQLSPSTGTHFAGLQLFNDIVTLRFIIDDVIDSYGGGYACIAQLSHYSPYILTSPPGIGVGVLYVTNISILSSTQTLLDFTAPYDRLIVNCSVAITPTPTTYNVSFSWPILSSENFTSVIVTNNDNVSMMTLTGLGKGNYQLHCIANITVNGSINTVGMSGSINITVKGESLPVRPVINNIIVQLNTVTIFWNIPEVTYSLENYTVLYGFSPDNLTMSSSTIGTSSDYFLTANNIPYNVTIGGLVLSQEYYFQIVSENTVGINYSEIGNFSVLFNGLTSVLGSSEYTQTMFVTPSQSMPISIINESLAVQSQLPIIKSTSFFNVDSSSMPTDQSSTSVFSFSVISESLNIVSDSVVTKFSTTATTNSKLLTMTPAPTVPVSVQSDSFNGKLDVLLNDSAIISFTITGGFPLIEPRQINWSFMGHRNDTFIPIKANALSEDRLSLLIERVELENSGIYKISVTNEAGTVESTTLLHVIVKAKLLEIVHDGSLIVKGKGEFISFNCTADGISVPLITWRRNGQLITSNARRKMQSSGISEGFRSSIIPGVMQITSTLTITDLNENDNGNYSCRADNEAQIGDTSALPYSLQVIEALPVDYCSSSPCQYHKQCYSLSDFYYCKCLEGYTGRNCDQEVIVFIPPQIKQVLKITSGKLYTLARLICEAIGSPNPSVQWYKDNRSVINNNSDPSLLSINELDLNDRGFYHCEATSVINGIKNSVNSSMVLLNITDILQYKIIIQFSSIQNEPTSKIHFIENANYYLAGSNTSISFFILIVALSPYNYVNESMEIIVTLLTEITQDTEKHMAEINHYMSLWNAHIYNNISVNRVERFDGCPSTVTIIPSISGDKNLDITIIWPETNIGINAVMDCPCGSNNSSIGGHEIQASRYCGGDFTYGGVWNEPNVTQCNFSDLTRSICNLLSLPSEERVEDLKVATSNISKLNTNEVTASAIVLVSTTNTVSGNLSLSVLFLDVVDSLSLVDRGTLEESQIIFNSTGKILEALEVVVQTLPITNISEPISIAQRTFAVSVQQIGIDELKMYGQNFSVTQRNSSELFFTETKYQSSVGSIYLPESLFDLVAYNNATLRIANAAFLSDSLFIRRQTNSLEVTSIIISTTVIGIGVVQRLTYPVQLDFQVFSNNNGSPLQCQFWNQSLDDGYGEWSKEGCTTTVNDETVTCKCNHLTNFAILLDASPSIEPTTRTDLSLSLDSFSYIGIVVSLLCLIITVISYATNKKLRASNHGQLLIGLCCALMGLYTTFLIAQHSSRTFIVCVIVAAMLQYFFLVAFMLMASEAVNLYFNLVVILGKKIAHFTLKAMIVSWIVPIFIVVFSFAPNYGNYYSNHFCCAFGFLFYIGMIAPFLIIYTFNWIVFLVIVCSFVYRKVSTTSKNSKQQKMSKFFKIQFGISIVLLLLFGLGWGIGLLATQDIHSSQEIHDMIAGLFIFITAFHGFFIFVMQCIRSKEVRSSWRYWILRLCKRSNSHNLHTYKNDTTSRSTIKINTLMSRSGHLSVDKKKPEQNKKAELSVDIPVEVKVHVEDDEQKEKTTVL</sequence>
<keyword evidence="5 10" id="KW-0812">Transmembrane</keyword>
<dbReference type="Pfam" id="PF13927">
    <property type="entry name" value="Ig_3"/>
    <property type="match status" value="2"/>
</dbReference>
<feature type="domain" description="GAIN-B" evidence="13">
    <location>
        <begin position="1499"/>
        <end position="1652"/>
    </location>
</feature>
<dbReference type="SUPFAM" id="SSF49363">
    <property type="entry name" value="Purple acid phosphatase, N-terminal domain"/>
    <property type="match status" value="1"/>
</dbReference>
<evidence type="ECO:0000256" key="11">
    <source>
        <dbReference type="SAM" id="SignalP"/>
    </source>
</evidence>
<dbReference type="Gene3D" id="2.10.25.10">
    <property type="entry name" value="Laminin"/>
    <property type="match status" value="1"/>
</dbReference>
<dbReference type="InterPro" id="IPR001881">
    <property type="entry name" value="EGF-like_Ca-bd_dom"/>
</dbReference>
<dbReference type="SMART" id="SM00409">
    <property type="entry name" value="IG"/>
    <property type="match status" value="6"/>
</dbReference>
<evidence type="ECO:0000313" key="17">
    <source>
        <dbReference type="EnsemblMetazoa" id="Aqu2.1.27151_001"/>
    </source>
</evidence>
<dbReference type="FunCoup" id="A0A1X7UI54">
    <property type="interactions" value="36"/>
</dbReference>